<feature type="compositionally biased region" description="Polar residues" evidence="2">
    <location>
        <begin position="79"/>
        <end position="89"/>
    </location>
</feature>
<evidence type="ECO:0000313" key="4">
    <source>
        <dbReference type="RefSeq" id="XP_026271404.1"/>
    </source>
</evidence>
<dbReference type="GeneID" id="113201735"/>
<dbReference type="KEGG" id="foc:113201735"/>
<proteinExistence type="predicted"/>
<feature type="compositionally biased region" description="Basic and acidic residues" evidence="2">
    <location>
        <begin position="167"/>
        <end position="179"/>
    </location>
</feature>
<accession>A0A6J1RQM8</accession>
<protein>
    <submittedName>
        <fullName evidence="4">Uncharacterized protein LOC113201735</fullName>
    </submittedName>
</protein>
<keyword evidence="1" id="KW-0175">Coiled coil</keyword>
<name>A0A6J1RQM8_FRAOC</name>
<dbReference type="RefSeq" id="XP_026271404.1">
    <property type="nucleotide sequence ID" value="XM_026415619.2"/>
</dbReference>
<gene>
    <name evidence="4" type="primary">LOC113201735</name>
</gene>
<keyword evidence="3" id="KW-1185">Reference proteome</keyword>
<feature type="region of interest" description="Disordered" evidence="2">
    <location>
        <begin position="163"/>
        <end position="315"/>
    </location>
</feature>
<dbReference type="Proteomes" id="UP000504606">
    <property type="component" value="Unplaced"/>
</dbReference>
<evidence type="ECO:0000313" key="3">
    <source>
        <dbReference type="Proteomes" id="UP000504606"/>
    </source>
</evidence>
<feature type="region of interest" description="Disordered" evidence="2">
    <location>
        <begin position="67"/>
        <end position="89"/>
    </location>
</feature>
<feature type="coiled-coil region" evidence="1">
    <location>
        <begin position="28"/>
        <end position="55"/>
    </location>
</feature>
<evidence type="ECO:0000256" key="2">
    <source>
        <dbReference type="SAM" id="MobiDB-lite"/>
    </source>
</evidence>
<dbReference type="OrthoDB" id="10664751at2759"/>
<sequence length="315" mass="35269">MERALGYRRREIECELLQLEADVWKDLNMEQQILVEAEEHKLEQLTEAVIKARSAFHQKVFESVNRVESPRPSLRTETKSTAGKSQQTERMTIEGEIISGEELDALRKEVTLLEEAARLLDQHKRLADEPLEGDAFKRLQAALSVEEDRSVELQRQISELEDAVQEAQRERDQRSRVEGDMPLPFSWIEDPWDQEPEEAASAVARKEVQQPNDDPDRSHSATHSQKGGTRLVPLSGTLHAPVGAQGPRRDCKVPPRAPAQAAPQARSQGAIASGLGARSTEAGEEETRANQGPDAHSTPAQVRFVPKKAFLFKKQ</sequence>
<reference evidence="4" key="1">
    <citation type="submission" date="2025-08" db="UniProtKB">
        <authorList>
            <consortium name="RefSeq"/>
        </authorList>
    </citation>
    <scope>IDENTIFICATION</scope>
    <source>
        <tissue evidence="4">Whole organism</tissue>
    </source>
</reference>
<feature type="compositionally biased region" description="Basic and acidic residues" evidence="2">
    <location>
        <begin position="204"/>
        <end position="219"/>
    </location>
</feature>
<evidence type="ECO:0000256" key="1">
    <source>
        <dbReference type="SAM" id="Coils"/>
    </source>
</evidence>
<organism evidence="3 4">
    <name type="scientific">Frankliniella occidentalis</name>
    <name type="common">Western flower thrips</name>
    <name type="synonym">Euthrips occidentalis</name>
    <dbReference type="NCBI Taxonomy" id="133901"/>
    <lineage>
        <taxon>Eukaryota</taxon>
        <taxon>Metazoa</taxon>
        <taxon>Ecdysozoa</taxon>
        <taxon>Arthropoda</taxon>
        <taxon>Hexapoda</taxon>
        <taxon>Insecta</taxon>
        <taxon>Pterygota</taxon>
        <taxon>Neoptera</taxon>
        <taxon>Paraneoptera</taxon>
        <taxon>Thysanoptera</taxon>
        <taxon>Terebrantia</taxon>
        <taxon>Thripoidea</taxon>
        <taxon>Thripidae</taxon>
        <taxon>Frankliniella</taxon>
    </lineage>
</organism>
<dbReference type="AlphaFoldDB" id="A0A6J1RQM8"/>